<gene>
    <name evidence="2" type="ORF">SEMRO_160_G072040.1</name>
</gene>
<evidence type="ECO:0000313" key="2">
    <source>
        <dbReference type="EMBL" id="CAB9503237.1"/>
    </source>
</evidence>
<feature type="region of interest" description="Disordered" evidence="1">
    <location>
        <begin position="1"/>
        <end position="38"/>
    </location>
</feature>
<dbReference type="AlphaFoldDB" id="A0A9N8DHD9"/>
<sequence length="446" mass="51289">MQTNTPKEAERCTSPPNLAAISGSSSMATPTSQADSDEPAVDPYFVTLFKNLTPPKKVNVPKCQRLSKRFGIDWDNCDDEQKKVLSFLFDRGVHGCLEEGKFRPGEDKTAAVGEMLRQAMNDNEEIGRRVKVMVYERGHNFFSKVPDHVQHYQDFLNERPEWRGDPDDPQQESEDFVNLLEEPYGLEVFQQVQLSGNCYLHAAVLAYHYLCCWHKLNGAEDRIIDIPRFMRHTFSAKDIKDHLFDNEGGRSENILVRLAGHMVTPESPLRHVNKEDWLHKLNRRKVEDMKMYGPKLFSNVLLPKDFGQAHSYKGDTSTFFTPEERNDPKIDTGRHAMLIVGVRKDDAGKWLFLFQNSHEQTQFFEADYDWVVESLGTPYYLHFDRGDWNSPSFENPYFNTDDLMIYSQASPAVDKSVSSDQTKSFFYSEGTEHIKEPPVAGESVLH</sequence>
<dbReference type="InterPro" id="IPR038765">
    <property type="entry name" value="Papain-like_cys_pep_sf"/>
</dbReference>
<dbReference type="EMBL" id="CAICTM010000159">
    <property type="protein sequence ID" value="CAB9503237.1"/>
    <property type="molecule type" value="Genomic_DNA"/>
</dbReference>
<proteinExistence type="predicted"/>
<dbReference type="SUPFAM" id="SSF54001">
    <property type="entry name" value="Cysteine proteinases"/>
    <property type="match status" value="1"/>
</dbReference>
<reference evidence="2" key="1">
    <citation type="submission" date="2020-06" db="EMBL/GenBank/DDBJ databases">
        <authorList>
            <consortium name="Plant Systems Biology data submission"/>
        </authorList>
    </citation>
    <scope>NUCLEOTIDE SEQUENCE</scope>
    <source>
        <strain evidence="2">D6</strain>
    </source>
</reference>
<feature type="compositionally biased region" description="Polar residues" evidence="1">
    <location>
        <begin position="22"/>
        <end position="34"/>
    </location>
</feature>
<name>A0A9N8DHD9_9STRA</name>
<evidence type="ECO:0000256" key="1">
    <source>
        <dbReference type="SAM" id="MobiDB-lite"/>
    </source>
</evidence>
<protein>
    <submittedName>
        <fullName evidence="2">Uncharacterized protein</fullName>
    </submittedName>
</protein>
<organism evidence="2 3">
    <name type="scientific">Seminavis robusta</name>
    <dbReference type="NCBI Taxonomy" id="568900"/>
    <lineage>
        <taxon>Eukaryota</taxon>
        <taxon>Sar</taxon>
        <taxon>Stramenopiles</taxon>
        <taxon>Ochrophyta</taxon>
        <taxon>Bacillariophyta</taxon>
        <taxon>Bacillariophyceae</taxon>
        <taxon>Bacillariophycidae</taxon>
        <taxon>Naviculales</taxon>
        <taxon>Naviculaceae</taxon>
        <taxon>Seminavis</taxon>
    </lineage>
</organism>
<evidence type="ECO:0000313" key="3">
    <source>
        <dbReference type="Proteomes" id="UP001153069"/>
    </source>
</evidence>
<comment type="caution">
    <text evidence="2">The sequence shown here is derived from an EMBL/GenBank/DDBJ whole genome shotgun (WGS) entry which is preliminary data.</text>
</comment>
<accession>A0A9N8DHD9</accession>
<keyword evidence="3" id="KW-1185">Reference proteome</keyword>
<dbReference type="Proteomes" id="UP001153069">
    <property type="component" value="Unassembled WGS sequence"/>
</dbReference>